<evidence type="ECO:0000256" key="4">
    <source>
        <dbReference type="PROSITE-ProRule" id="PRU00409"/>
    </source>
</evidence>
<dbReference type="GO" id="GO:0016874">
    <property type="term" value="F:ligase activity"/>
    <property type="evidence" value="ECO:0007669"/>
    <property type="project" value="UniProtKB-KW"/>
</dbReference>
<dbReference type="Gene3D" id="3.30.470.20">
    <property type="entry name" value="ATP-grasp fold, B domain"/>
    <property type="match status" value="1"/>
</dbReference>
<evidence type="ECO:0000256" key="2">
    <source>
        <dbReference type="ARBA" id="ARBA00022741"/>
    </source>
</evidence>
<dbReference type="EMBL" id="JXDG01000035">
    <property type="protein sequence ID" value="KIH83617.1"/>
    <property type="molecule type" value="Genomic_DNA"/>
</dbReference>
<accession>A0A0C2IFD3</accession>
<dbReference type="Proteomes" id="UP000031535">
    <property type="component" value="Unassembled WGS sequence"/>
</dbReference>
<proteinExistence type="predicted"/>
<gene>
    <name evidence="6" type="ORF">UCMB321_2743</name>
</gene>
<dbReference type="PROSITE" id="PS50975">
    <property type="entry name" value="ATP_GRASP"/>
    <property type="match status" value="1"/>
</dbReference>
<evidence type="ECO:0000256" key="1">
    <source>
        <dbReference type="ARBA" id="ARBA00022598"/>
    </source>
</evidence>
<dbReference type="AlphaFoldDB" id="A0A0C2IFD3"/>
<dbReference type="STRING" id="226910.UCMB321_2743"/>
<dbReference type="InterPro" id="IPR013815">
    <property type="entry name" value="ATP_grasp_subdomain_1"/>
</dbReference>
<dbReference type="Gene3D" id="3.40.50.20">
    <property type="match status" value="1"/>
</dbReference>
<keyword evidence="3 4" id="KW-0067">ATP-binding</keyword>
<dbReference type="GO" id="GO:0005524">
    <property type="term" value="F:ATP binding"/>
    <property type="evidence" value="ECO:0007669"/>
    <property type="project" value="UniProtKB-UniRule"/>
</dbReference>
<dbReference type="InterPro" id="IPR011761">
    <property type="entry name" value="ATP-grasp"/>
</dbReference>
<organism evidence="6 7">
    <name type="scientific">Pseudomonas batumici</name>
    <dbReference type="NCBI Taxonomy" id="226910"/>
    <lineage>
        <taxon>Bacteria</taxon>
        <taxon>Pseudomonadati</taxon>
        <taxon>Pseudomonadota</taxon>
        <taxon>Gammaproteobacteria</taxon>
        <taxon>Pseudomonadales</taxon>
        <taxon>Pseudomonadaceae</taxon>
        <taxon>Pseudomonas</taxon>
    </lineage>
</organism>
<keyword evidence="2 4" id="KW-0547">Nucleotide-binding</keyword>
<dbReference type="GO" id="GO:0046872">
    <property type="term" value="F:metal ion binding"/>
    <property type="evidence" value="ECO:0007669"/>
    <property type="project" value="InterPro"/>
</dbReference>
<reference evidence="6 7" key="1">
    <citation type="submission" date="2015-01" db="EMBL/GenBank/DDBJ databases">
        <title>Complete genome of Pseudomonas batumici UCM B-321 producer of the batumin antibiotic with strong antistaphilococcal and potential anticancer activity.</title>
        <authorList>
            <person name="Klochko V.V."/>
            <person name="Zelena L.B."/>
            <person name="Elena K.A."/>
            <person name="Reva O.N."/>
        </authorList>
    </citation>
    <scope>NUCLEOTIDE SEQUENCE [LARGE SCALE GENOMIC DNA]</scope>
    <source>
        <strain evidence="6 7">UCM B-321</strain>
    </source>
</reference>
<dbReference type="InterPro" id="IPR052032">
    <property type="entry name" value="ATP-dep_AA_Ligase"/>
</dbReference>
<sequence>MEVVVMRNVLIIGDSYVDADFFDANTRWFHIGKEPPTLELTACRRLCLAAKFDVEQYDKKLLEIFLFCNEIMFEFGRIDYVIANTEYSILCGAAVRDHYGISGRRLGDVVVFRNKFLMKSALAQQAEVATSRFVGGERLATKGMIAVSEVFTSSDYPLVLKAASQAGSRHVYVTQDAMELEQKMHELQVLGVEYLVEQFVDAPVIHIDGVCRQGELLFVCASRYLDDCYAWQHEKVAMSSVLIDEPSLQKAIVQFTQRTLSSLNARDLVFHLEAFLLSDQRLVFLEISSRPGGAAIVPCIKSIYGVDLLEENFRVEVEAPSVLSSSGFLGAHVSKSGGWIVLALPETSWCEVLSVQGAPPLGEHVTWRKIVAAGTRFNKEYFEDPAVGMFVVRHDSAEQVEVSIQQIKADFSIEVLRLEQSI</sequence>
<feature type="domain" description="ATP-grasp" evidence="5">
    <location>
        <begin position="120"/>
        <end position="317"/>
    </location>
</feature>
<dbReference type="PATRIC" id="fig|226910.6.peg.2733"/>
<comment type="caution">
    <text evidence="6">The sequence shown here is derived from an EMBL/GenBank/DDBJ whole genome shotgun (WGS) entry which is preliminary data.</text>
</comment>
<evidence type="ECO:0000313" key="7">
    <source>
        <dbReference type="Proteomes" id="UP000031535"/>
    </source>
</evidence>
<dbReference type="PANTHER" id="PTHR43585:SF2">
    <property type="entry name" value="ATP-GRASP ENZYME FSQD"/>
    <property type="match status" value="1"/>
</dbReference>
<evidence type="ECO:0000256" key="3">
    <source>
        <dbReference type="ARBA" id="ARBA00022840"/>
    </source>
</evidence>
<evidence type="ECO:0000313" key="6">
    <source>
        <dbReference type="EMBL" id="KIH83617.1"/>
    </source>
</evidence>
<evidence type="ECO:0000259" key="5">
    <source>
        <dbReference type="PROSITE" id="PS50975"/>
    </source>
</evidence>
<dbReference type="OrthoDB" id="3428978at2"/>
<keyword evidence="7" id="KW-1185">Reference proteome</keyword>
<dbReference type="PANTHER" id="PTHR43585">
    <property type="entry name" value="FUMIPYRROLE BIOSYNTHESIS PROTEIN C"/>
    <property type="match status" value="1"/>
</dbReference>
<name>A0A0C2IFD3_9PSED</name>
<dbReference type="RefSeq" id="WP_040067570.1">
    <property type="nucleotide sequence ID" value="NZ_JXDG01000035.1"/>
</dbReference>
<keyword evidence="1" id="KW-0436">Ligase</keyword>
<protein>
    <submittedName>
        <fullName evidence="6">Carbamoylphosphate synthase large subunit</fullName>
    </submittedName>
</protein>
<dbReference type="Gene3D" id="3.30.1490.20">
    <property type="entry name" value="ATP-grasp fold, A domain"/>
    <property type="match status" value="1"/>
</dbReference>
<dbReference type="SUPFAM" id="SSF56059">
    <property type="entry name" value="Glutathione synthetase ATP-binding domain-like"/>
    <property type="match status" value="1"/>
</dbReference>